<dbReference type="Pfam" id="PF16213">
    <property type="entry name" value="DCB"/>
    <property type="match status" value="1"/>
</dbReference>
<gene>
    <name evidence="2" type="ORF">KIPB_012155</name>
</gene>
<sequence>MSEEVEPVAAYATLFSFIHSASKQILKASARKHTYLRQKLKPAIQRYKEIEKDKTTDVGTAFMALDVEVYLLPLLIASQESIPKMQVAALSAIHKLVASGILLGRDRIELGTEFPGYERLKKIAEPQSVKVL</sequence>
<evidence type="ECO:0000313" key="3">
    <source>
        <dbReference type="Proteomes" id="UP000265618"/>
    </source>
</evidence>
<dbReference type="EMBL" id="BDIP01005260">
    <property type="protein sequence ID" value="GIQ89640.1"/>
    <property type="molecule type" value="Genomic_DNA"/>
</dbReference>
<dbReference type="Proteomes" id="UP000265618">
    <property type="component" value="Unassembled WGS sequence"/>
</dbReference>
<comment type="caution">
    <text evidence="2">The sequence shown here is derived from an EMBL/GenBank/DDBJ whole genome shotgun (WGS) entry which is preliminary data.</text>
</comment>
<organism evidence="2 3">
    <name type="scientific">Kipferlia bialata</name>
    <dbReference type="NCBI Taxonomy" id="797122"/>
    <lineage>
        <taxon>Eukaryota</taxon>
        <taxon>Metamonada</taxon>
        <taxon>Carpediemonas-like organisms</taxon>
        <taxon>Kipferlia</taxon>
    </lineage>
</organism>
<name>A0A9K3GP87_9EUKA</name>
<dbReference type="InterPro" id="IPR032629">
    <property type="entry name" value="DCB_dom"/>
</dbReference>
<feature type="domain" description="Mon2/Sec7/BIG1-like dimerisation and cyclophilin-binding" evidence="1">
    <location>
        <begin position="13"/>
        <end position="102"/>
    </location>
</feature>
<accession>A0A9K3GP87</accession>
<keyword evidence="3" id="KW-1185">Reference proteome</keyword>
<proteinExistence type="predicted"/>
<reference evidence="2 3" key="1">
    <citation type="journal article" date="2018" name="PLoS ONE">
        <title>The draft genome of Kipferlia bialata reveals reductive genome evolution in fornicate parasites.</title>
        <authorList>
            <person name="Tanifuji G."/>
            <person name="Takabayashi S."/>
            <person name="Kume K."/>
            <person name="Takagi M."/>
            <person name="Nakayama T."/>
            <person name="Kamikawa R."/>
            <person name="Inagaki Y."/>
            <person name="Hashimoto T."/>
        </authorList>
    </citation>
    <scope>NUCLEOTIDE SEQUENCE [LARGE SCALE GENOMIC DNA]</scope>
    <source>
        <strain evidence="2">NY0173</strain>
    </source>
</reference>
<evidence type="ECO:0000259" key="1">
    <source>
        <dbReference type="Pfam" id="PF16213"/>
    </source>
</evidence>
<dbReference type="AlphaFoldDB" id="A0A9K3GP87"/>
<evidence type="ECO:0000313" key="2">
    <source>
        <dbReference type="EMBL" id="GIQ89640.1"/>
    </source>
</evidence>
<protein>
    <recommendedName>
        <fullName evidence="1">Mon2/Sec7/BIG1-like dimerisation and cyclophilin-binding domain-containing protein</fullName>
    </recommendedName>
</protein>